<dbReference type="RefSeq" id="WP_143034191.1">
    <property type="nucleotide sequence ID" value="NZ_CAXURO020000001.1"/>
</dbReference>
<dbReference type="InterPro" id="IPR008523">
    <property type="entry name" value="DUF805"/>
</dbReference>
<feature type="transmembrane region" description="Helical" evidence="1">
    <location>
        <begin position="59"/>
        <end position="84"/>
    </location>
</feature>
<evidence type="ECO:0000313" key="2">
    <source>
        <dbReference type="EMBL" id="USJ25153.1"/>
    </source>
</evidence>
<sequence>MEAHWLLGGDDVNLQMFTSVDGRIGRQAWWLTQIVICIAAIAAMFAGGALLALSGVENYAAGFSLMHMLVIFIITASFYFGFTVNTKRWHDHGRSGWWNLALFVPVVGPLLGLVMLGFLAGEEGDNRFGPPVLRFVGGGAACFGRAGQ</sequence>
<accession>A0A9Q8Y9U9</accession>
<keyword evidence="1" id="KW-1133">Transmembrane helix</keyword>
<gene>
    <name evidence="2" type="ORF">NE863_09365</name>
</gene>
<dbReference type="PANTHER" id="PTHR34980">
    <property type="entry name" value="INNER MEMBRANE PROTEIN-RELATED-RELATED"/>
    <property type="match status" value="1"/>
</dbReference>
<keyword evidence="1" id="KW-0472">Membrane</keyword>
<keyword evidence="1" id="KW-0812">Transmembrane</keyword>
<dbReference type="Proteomes" id="UP001055460">
    <property type="component" value="Chromosome"/>
</dbReference>
<evidence type="ECO:0000256" key="1">
    <source>
        <dbReference type="SAM" id="Phobius"/>
    </source>
</evidence>
<evidence type="ECO:0000313" key="3">
    <source>
        <dbReference type="Proteomes" id="UP001055460"/>
    </source>
</evidence>
<dbReference type="GO" id="GO:0005886">
    <property type="term" value="C:plasma membrane"/>
    <property type="evidence" value="ECO:0007669"/>
    <property type="project" value="TreeGrafter"/>
</dbReference>
<dbReference type="EMBL" id="CP098807">
    <property type="protein sequence ID" value="USJ25153.1"/>
    <property type="molecule type" value="Genomic_DNA"/>
</dbReference>
<dbReference type="Pfam" id="PF05656">
    <property type="entry name" value="DUF805"/>
    <property type="match status" value="1"/>
</dbReference>
<proteinExistence type="predicted"/>
<dbReference type="AlphaFoldDB" id="A0A9Q8Y9U9"/>
<name>A0A9Q8Y9U9_ENSAD</name>
<dbReference type="PANTHER" id="PTHR34980:SF3">
    <property type="entry name" value="BLR8105 PROTEIN"/>
    <property type="match status" value="1"/>
</dbReference>
<feature type="transmembrane region" description="Helical" evidence="1">
    <location>
        <begin position="28"/>
        <end position="53"/>
    </location>
</feature>
<dbReference type="OrthoDB" id="9812349at2"/>
<feature type="transmembrane region" description="Helical" evidence="1">
    <location>
        <begin position="96"/>
        <end position="120"/>
    </location>
</feature>
<protein>
    <submittedName>
        <fullName evidence="2">DUF805 domain-containing protein</fullName>
    </submittedName>
</protein>
<organism evidence="2 3">
    <name type="scientific">Ensifer adhaerens</name>
    <name type="common">Sinorhizobium morelense</name>
    <dbReference type="NCBI Taxonomy" id="106592"/>
    <lineage>
        <taxon>Bacteria</taxon>
        <taxon>Pseudomonadati</taxon>
        <taxon>Pseudomonadota</taxon>
        <taxon>Alphaproteobacteria</taxon>
        <taxon>Hyphomicrobiales</taxon>
        <taxon>Rhizobiaceae</taxon>
        <taxon>Sinorhizobium/Ensifer group</taxon>
        <taxon>Ensifer</taxon>
    </lineage>
</organism>
<reference evidence="2" key="1">
    <citation type="submission" date="2022-06" db="EMBL/GenBank/DDBJ databases">
        <title>Physiological and biochemical characterization and genomic elucidation of a strain of the genus Ensifer adhaerens M8 that combines arsenic oxidation and chromium reduction.</title>
        <authorList>
            <person name="Li X."/>
            <person name="Yu c."/>
        </authorList>
    </citation>
    <scope>NUCLEOTIDE SEQUENCE</scope>
    <source>
        <strain evidence="2">M8</strain>
    </source>
</reference>